<evidence type="ECO:0000256" key="1">
    <source>
        <dbReference type="SAM" id="MobiDB-lite"/>
    </source>
</evidence>
<dbReference type="OrthoDB" id="685412at2759"/>
<dbReference type="AlphaFoldDB" id="A0A835HJ14"/>
<evidence type="ECO:0000313" key="3">
    <source>
        <dbReference type="Proteomes" id="UP000631114"/>
    </source>
</evidence>
<accession>A0A835HJ14</accession>
<evidence type="ECO:0000313" key="2">
    <source>
        <dbReference type="EMBL" id="KAF9600541.1"/>
    </source>
</evidence>
<feature type="region of interest" description="Disordered" evidence="1">
    <location>
        <begin position="48"/>
        <end position="101"/>
    </location>
</feature>
<feature type="compositionally biased region" description="Basic and acidic residues" evidence="1">
    <location>
        <begin position="75"/>
        <end position="84"/>
    </location>
</feature>
<keyword evidence="3" id="KW-1185">Reference proteome</keyword>
<protein>
    <submittedName>
        <fullName evidence="2">Uncharacterized protein</fullName>
    </submittedName>
</protein>
<organism evidence="2 3">
    <name type="scientific">Coptis chinensis</name>
    <dbReference type="NCBI Taxonomy" id="261450"/>
    <lineage>
        <taxon>Eukaryota</taxon>
        <taxon>Viridiplantae</taxon>
        <taxon>Streptophyta</taxon>
        <taxon>Embryophyta</taxon>
        <taxon>Tracheophyta</taxon>
        <taxon>Spermatophyta</taxon>
        <taxon>Magnoliopsida</taxon>
        <taxon>Ranunculales</taxon>
        <taxon>Ranunculaceae</taxon>
        <taxon>Coptidoideae</taxon>
        <taxon>Coptis</taxon>
    </lineage>
</organism>
<dbReference type="EMBL" id="JADFTS010000006">
    <property type="protein sequence ID" value="KAF9600541.1"/>
    <property type="molecule type" value="Genomic_DNA"/>
</dbReference>
<proteinExistence type="predicted"/>
<gene>
    <name evidence="2" type="ORF">IFM89_010027</name>
</gene>
<name>A0A835HJ14_9MAGN</name>
<comment type="caution">
    <text evidence="2">The sequence shown here is derived from an EMBL/GenBank/DDBJ whole genome shotgun (WGS) entry which is preliminary data.</text>
</comment>
<sequence>MATSSDLVNLAISSDVLVACVSSDQVMVDISNEDGDWATNMCNDTCPYEESDSSDTEINVGEGSTNVSLEDKDESNDHSVKIEGFEGQSNEADARSEQTNENDFNLFSGKLGGEDLDENAIMFLMRFKTSNEAFELYNEYAKEPWEKTDKDIKSKVSQRHKDLSQLSTFLQKRKLIDEE</sequence>
<dbReference type="Proteomes" id="UP000631114">
    <property type="component" value="Unassembled WGS sequence"/>
</dbReference>
<reference evidence="2 3" key="1">
    <citation type="submission" date="2020-10" db="EMBL/GenBank/DDBJ databases">
        <title>The Coptis chinensis genome and diversification of protoberbering-type alkaloids.</title>
        <authorList>
            <person name="Wang B."/>
            <person name="Shu S."/>
            <person name="Song C."/>
            <person name="Liu Y."/>
        </authorList>
    </citation>
    <scope>NUCLEOTIDE SEQUENCE [LARGE SCALE GENOMIC DNA]</scope>
    <source>
        <strain evidence="2">HL-2020</strain>
        <tissue evidence="2">Leaf</tissue>
    </source>
</reference>